<evidence type="ECO:0000313" key="4">
    <source>
        <dbReference type="EMBL" id="VWO94428.1"/>
    </source>
</evidence>
<sequence>MPGGGFSRIPPSVRAQTPEPQDDGRFTLGSFSIDEYKPIKVIVIGAGFSGILAGIRFPQKIPNVDLAIYEKSAGIGGTWYNNRYPGVACDVPAHCYQFSFEGKRDWSAFYSPGHEIQAHLQDVVDKYELMRYIKLSHEVIHARYDEPTGKWHVRVRRTETQEEFEDVADVLVTAFGALTRWKMPDIPGLNEYTGELHHTAGYKPTGRTWESDLERWKDKRVGVIGSGSTAIQVVSALAPHVASLANYVRGQTWLAPPFLMDMVQELLGRTTAEDDLTLRPEEVERFKNDREYFDRVRHMLENSLNVSGFRPGFAPSTHAFTQRDSTMQSDFQKMFRKIMEDKLAARPHIAEKRTSVASSSTIHLAASHCGTLTSSSLLSDPGIPSVSCRRLTPGPGYLEALCLPHVDFVSSPIKRFTKTGIETEDGQTKDLDLVFCATGVSSPSLPIS</sequence>
<gene>
    <name evidence="4" type="primary">B1GVX4</name>
</gene>
<dbReference type="InterPro" id="IPR036188">
    <property type="entry name" value="FAD/NAD-bd_sf"/>
</dbReference>
<evidence type="ECO:0000256" key="2">
    <source>
        <dbReference type="SAM" id="MobiDB-lite"/>
    </source>
</evidence>
<name>A0A5K1JT42_9APHY</name>
<evidence type="ECO:0000256" key="1">
    <source>
        <dbReference type="ARBA" id="ARBA00010139"/>
    </source>
</evidence>
<evidence type="ECO:0000259" key="3">
    <source>
        <dbReference type="Pfam" id="PF07992"/>
    </source>
</evidence>
<feature type="domain" description="FAD/NAD(P)-binding" evidence="3">
    <location>
        <begin position="40"/>
        <end position="291"/>
    </location>
</feature>
<dbReference type="PANTHER" id="PTHR42877">
    <property type="entry name" value="L-ORNITHINE N(5)-MONOOXYGENASE-RELATED"/>
    <property type="match status" value="1"/>
</dbReference>
<dbReference type="AlphaFoldDB" id="A0A5K1JT42"/>
<feature type="region of interest" description="Disordered" evidence="2">
    <location>
        <begin position="1"/>
        <end position="24"/>
    </location>
</feature>
<proteinExistence type="inferred from homology"/>
<comment type="similarity">
    <text evidence="1">Belongs to the FAD-binding monooxygenase family.</text>
</comment>
<dbReference type="GO" id="GO:0004497">
    <property type="term" value="F:monooxygenase activity"/>
    <property type="evidence" value="ECO:0007669"/>
    <property type="project" value="UniProtKB-KW"/>
</dbReference>
<organism evidence="4">
    <name type="scientific">Ganoderma boninense</name>
    <dbReference type="NCBI Taxonomy" id="34458"/>
    <lineage>
        <taxon>Eukaryota</taxon>
        <taxon>Fungi</taxon>
        <taxon>Dikarya</taxon>
        <taxon>Basidiomycota</taxon>
        <taxon>Agaricomycotina</taxon>
        <taxon>Agaricomycetes</taxon>
        <taxon>Polyporales</taxon>
        <taxon>Polyporaceae</taxon>
        <taxon>Ganoderma</taxon>
    </lineage>
</organism>
<dbReference type="InterPro" id="IPR051209">
    <property type="entry name" value="FAD-bind_Monooxygenase_sf"/>
</dbReference>
<protein>
    <submittedName>
        <fullName evidence="4">FAD-binding monooxygenase BOA2 )</fullName>
        <ecNumber evidence="4">1.14.13.-</ecNumber>
    </submittedName>
</protein>
<keyword evidence="4" id="KW-0560">Oxidoreductase</keyword>
<keyword evidence="4" id="KW-0503">Monooxygenase</keyword>
<dbReference type="PANTHER" id="PTHR42877:SF7">
    <property type="entry name" value="FLAVIN-BINDING MONOOXYGENASE-RELATED"/>
    <property type="match status" value="1"/>
</dbReference>
<dbReference type="Gene3D" id="3.50.50.60">
    <property type="entry name" value="FAD/NAD(P)-binding domain"/>
    <property type="match status" value="1"/>
</dbReference>
<dbReference type="PRINTS" id="PR00368">
    <property type="entry name" value="FADPNR"/>
</dbReference>
<dbReference type="SUPFAM" id="SSF51905">
    <property type="entry name" value="FAD/NAD(P)-binding domain"/>
    <property type="match status" value="1"/>
</dbReference>
<reference evidence="4" key="1">
    <citation type="submission" date="2019-10" db="EMBL/GenBank/DDBJ databases">
        <authorList>
            <person name="Nor Muhammad N."/>
        </authorList>
    </citation>
    <scope>NUCLEOTIDE SEQUENCE</scope>
</reference>
<dbReference type="Pfam" id="PF07992">
    <property type="entry name" value="Pyr_redox_2"/>
    <property type="match status" value="1"/>
</dbReference>
<dbReference type="InterPro" id="IPR023753">
    <property type="entry name" value="FAD/NAD-binding_dom"/>
</dbReference>
<accession>A0A5K1JT42</accession>
<dbReference type="EC" id="1.14.13.-" evidence="4"/>
<dbReference type="EMBL" id="LR723968">
    <property type="protein sequence ID" value="VWO94428.1"/>
    <property type="molecule type" value="Genomic_DNA"/>
</dbReference>